<protein>
    <recommendedName>
        <fullName evidence="4">ANR family transcriptional regulator</fullName>
    </recommendedName>
</protein>
<proteinExistence type="predicted"/>
<name>A0A379Y177_SERMA</name>
<evidence type="ECO:0000313" key="3">
    <source>
        <dbReference type="Proteomes" id="UP000254765"/>
    </source>
</evidence>
<dbReference type="InterPro" id="IPR047666">
    <property type="entry name" value="ANR_neg_reg"/>
</dbReference>
<evidence type="ECO:0000256" key="1">
    <source>
        <dbReference type="SAM" id="MobiDB-lite"/>
    </source>
</evidence>
<accession>A0A379Y177</accession>
<dbReference type="AlphaFoldDB" id="A0A379Y177"/>
<dbReference type="NCBIfam" id="NF033650">
    <property type="entry name" value="ANR_neg_reg"/>
    <property type="match status" value="1"/>
</dbReference>
<feature type="compositionally biased region" description="Basic and acidic residues" evidence="1">
    <location>
        <begin position="1"/>
        <end position="17"/>
    </location>
</feature>
<reference evidence="2 3" key="1">
    <citation type="submission" date="2018-06" db="EMBL/GenBank/DDBJ databases">
        <authorList>
            <consortium name="Pathogen Informatics"/>
            <person name="Doyle S."/>
        </authorList>
    </citation>
    <scope>NUCLEOTIDE SEQUENCE [LARGE SCALE GENOMIC DNA]</scope>
    <source>
        <strain evidence="2 3">NCTC10211</strain>
    </source>
</reference>
<gene>
    <name evidence="2" type="ORF">NCTC10211_00373</name>
</gene>
<organism evidence="2 3">
    <name type="scientific">Serratia marcescens</name>
    <dbReference type="NCBI Taxonomy" id="615"/>
    <lineage>
        <taxon>Bacteria</taxon>
        <taxon>Pseudomonadati</taxon>
        <taxon>Pseudomonadota</taxon>
        <taxon>Gammaproteobacteria</taxon>
        <taxon>Enterobacterales</taxon>
        <taxon>Yersiniaceae</taxon>
        <taxon>Serratia</taxon>
    </lineage>
</organism>
<sequence length="83" mass="9483">MWKRAGEEKNDGGHWPELHVMSTPGERLRATLQQAAALERAGCFDDAANYWLAGLELARHGNEQHWCEVRALLCQKRSAEPRR</sequence>
<evidence type="ECO:0000313" key="2">
    <source>
        <dbReference type="EMBL" id="SUI39447.1"/>
    </source>
</evidence>
<dbReference type="EMBL" id="UGYK01000002">
    <property type="protein sequence ID" value="SUI39447.1"/>
    <property type="molecule type" value="Genomic_DNA"/>
</dbReference>
<dbReference type="RefSeq" id="WP_033641206.1">
    <property type="nucleotide sequence ID" value="NZ_CAMIQS010000006.1"/>
</dbReference>
<evidence type="ECO:0008006" key="4">
    <source>
        <dbReference type="Google" id="ProtNLM"/>
    </source>
</evidence>
<feature type="region of interest" description="Disordered" evidence="1">
    <location>
        <begin position="1"/>
        <end position="20"/>
    </location>
</feature>
<dbReference type="Proteomes" id="UP000254765">
    <property type="component" value="Unassembled WGS sequence"/>
</dbReference>